<organism evidence="2 3">
    <name type="scientific">Amycolatopsis arida</name>
    <dbReference type="NCBI Taxonomy" id="587909"/>
    <lineage>
        <taxon>Bacteria</taxon>
        <taxon>Bacillati</taxon>
        <taxon>Actinomycetota</taxon>
        <taxon>Actinomycetes</taxon>
        <taxon>Pseudonocardiales</taxon>
        <taxon>Pseudonocardiaceae</taxon>
        <taxon>Amycolatopsis</taxon>
    </lineage>
</organism>
<dbReference type="EMBL" id="FOWW01000005">
    <property type="protein sequence ID" value="SFQ22443.1"/>
    <property type="molecule type" value="Genomic_DNA"/>
</dbReference>
<evidence type="ECO:0000313" key="3">
    <source>
        <dbReference type="Proteomes" id="UP000198727"/>
    </source>
</evidence>
<dbReference type="Pfam" id="PF17765">
    <property type="entry name" value="MLTR_LBD"/>
    <property type="match status" value="1"/>
</dbReference>
<keyword evidence="3" id="KW-1185">Reference proteome</keyword>
<dbReference type="PANTHER" id="PTHR35010">
    <property type="entry name" value="BLL4672 PROTEIN-RELATED"/>
    <property type="match status" value="1"/>
</dbReference>
<name>A0A1I5WRP7_9PSEU</name>
<dbReference type="STRING" id="587909.SAMN05421810_105244"/>
<dbReference type="Proteomes" id="UP000198727">
    <property type="component" value="Unassembled WGS sequence"/>
</dbReference>
<accession>A0A1I5WRP7</accession>
<gene>
    <name evidence="2" type="ORF">SAMN05421810_105244</name>
</gene>
<sequence length="92" mass="10319">MGELSVRSEDFRRWWADHNVTDKTSGRKVPHHPLVGELVLDYESLRPPDEPDQVLVAHTAAAGTPTETALRLLASWRTAPDPVTVERPSQPR</sequence>
<dbReference type="PANTHER" id="PTHR35010:SF2">
    <property type="entry name" value="BLL4672 PROTEIN"/>
    <property type="match status" value="1"/>
</dbReference>
<reference evidence="3" key="1">
    <citation type="submission" date="2016-10" db="EMBL/GenBank/DDBJ databases">
        <authorList>
            <person name="Varghese N."/>
            <person name="Submissions S."/>
        </authorList>
    </citation>
    <scope>NUCLEOTIDE SEQUENCE [LARGE SCALE GENOMIC DNA]</scope>
    <source>
        <strain evidence="3">CGMCC 4.5579</strain>
    </source>
</reference>
<evidence type="ECO:0000313" key="2">
    <source>
        <dbReference type="EMBL" id="SFQ22443.1"/>
    </source>
</evidence>
<proteinExistence type="predicted"/>
<protein>
    <recommendedName>
        <fullName evidence="1">MmyB-like transcription regulator ligand binding domain-containing protein</fullName>
    </recommendedName>
</protein>
<evidence type="ECO:0000259" key="1">
    <source>
        <dbReference type="Pfam" id="PF17765"/>
    </source>
</evidence>
<dbReference type="InterPro" id="IPR041413">
    <property type="entry name" value="MLTR_LBD"/>
</dbReference>
<feature type="domain" description="MmyB-like transcription regulator ligand binding" evidence="1">
    <location>
        <begin position="2"/>
        <end position="73"/>
    </location>
</feature>
<dbReference type="Gene3D" id="3.30.450.180">
    <property type="match status" value="1"/>
</dbReference>
<dbReference type="OrthoDB" id="4790304at2"/>
<dbReference type="AlphaFoldDB" id="A0A1I5WRP7"/>